<keyword evidence="2" id="KW-0539">Nucleus</keyword>
<dbReference type="Gene3D" id="3.30.70.330">
    <property type="match status" value="1"/>
</dbReference>
<keyword evidence="3" id="KW-0694">RNA-binding</keyword>
<organism evidence="6 7">
    <name type="scientific">Podila verticillata NRRL 6337</name>
    <dbReference type="NCBI Taxonomy" id="1069443"/>
    <lineage>
        <taxon>Eukaryota</taxon>
        <taxon>Fungi</taxon>
        <taxon>Fungi incertae sedis</taxon>
        <taxon>Mucoromycota</taxon>
        <taxon>Mortierellomycotina</taxon>
        <taxon>Mortierellomycetes</taxon>
        <taxon>Mortierellales</taxon>
        <taxon>Mortierellaceae</taxon>
        <taxon>Podila</taxon>
    </lineage>
</organism>
<dbReference type="PANTHER" id="PTHR13952:SF6">
    <property type="entry name" value="U11_U12 SMALL NUCLEAR RIBONUCLEOPROTEIN 35 KDA PROTEIN"/>
    <property type="match status" value="1"/>
</dbReference>
<accession>A0A086TK84</accession>
<dbReference type="GO" id="GO:0003729">
    <property type="term" value="F:mRNA binding"/>
    <property type="evidence" value="ECO:0007669"/>
    <property type="project" value="TreeGrafter"/>
</dbReference>
<dbReference type="Pfam" id="PF00076">
    <property type="entry name" value="RRM_1"/>
    <property type="match status" value="1"/>
</dbReference>
<feature type="domain" description="RRM" evidence="5">
    <location>
        <begin position="61"/>
        <end position="147"/>
    </location>
</feature>
<sequence>MATHHDRKDKRGWFLEKYDPLQAGSIDGADSEPHDHAIKRAMNATYKKPSNADGVDTDPERTVFIGHLNAMVTSDDLKSCLSHYGAIESASVVRNKVTGISQRYGFVTFQDMSSALSLFRASRRHTISITYTSRNLGKPETADRSATQAPTPILTDDVADNLGSATRPNSYPTVAPAKTSQPVLVDFERSRVMEGWIPRRLGGGLGGKKESGQLRFGGGLKPFRTPFGAAPSSISPYLQDELCWHPVSRSKQEENQSGNNKNQAEKGDRERGKDRVISRSRPPTRDRQPGRYSTTAARGQDRDRDSRYKRPYSRSPSRERRDDRYSSSSRAKRSSDARDRDRLYSRSDSRDRRSDRYSKGGDYRDHRDRRDYRD</sequence>
<evidence type="ECO:0000256" key="1">
    <source>
        <dbReference type="ARBA" id="ARBA00004123"/>
    </source>
</evidence>
<evidence type="ECO:0000313" key="6">
    <source>
        <dbReference type="EMBL" id="KFH62361.1"/>
    </source>
</evidence>
<dbReference type="InterPro" id="IPR012677">
    <property type="entry name" value="Nucleotide-bd_a/b_plait_sf"/>
</dbReference>
<proteinExistence type="predicted"/>
<evidence type="ECO:0000259" key="5">
    <source>
        <dbReference type="PROSITE" id="PS50102"/>
    </source>
</evidence>
<feature type="compositionally biased region" description="Basic and acidic residues" evidence="4">
    <location>
        <begin position="333"/>
        <end position="374"/>
    </location>
</feature>
<comment type="subcellular location">
    <subcellularLocation>
        <location evidence="1">Nucleus</location>
    </subcellularLocation>
</comment>
<evidence type="ECO:0000256" key="2">
    <source>
        <dbReference type="ARBA" id="ARBA00023242"/>
    </source>
</evidence>
<evidence type="ECO:0000256" key="3">
    <source>
        <dbReference type="PROSITE-ProRule" id="PRU00176"/>
    </source>
</evidence>
<dbReference type="InterPro" id="IPR035979">
    <property type="entry name" value="RBD_domain_sf"/>
</dbReference>
<feature type="compositionally biased region" description="Basic and acidic residues" evidence="4">
    <location>
        <begin position="263"/>
        <end position="289"/>
    </location>
</feature>
<feature type="compositionally biased region" description="Basic and acidic residues" evidence="4">
    <location>
        <begin position="299"/>
        <end position="308"/>
    </location>
</feature>
<dbReference type="Proteomes" id="UP000243308">
    <property type="component" value="Unassembled WGS sequence"/>
</dbReference>
<dbReference type="OrthoDB" id="6159137at2759"/>
<dbReference type="InterPro" id="IPR051183">
    <property type="entry name" value="U1_U11-U12_snRNP_70-35kDa"/>
</dbReference>
<feature type="compositionally biased region" description="Basic and acidic residues" evidence="4">
    <location>
        <begin position="316"/>
        <end position="325"/>
    </location>
</feature>
<name>A0A086TK84_9FUNG</name>
<dbReference type="AlphaFoldDB" id="A0A086TK84"/>
<evidence type="ECO:0000313" key="7">
    <source>
        <dbReference type="Proteomes" id="UP000243308"/>
    </source>
</evidence>
<dbReference type="PANTHER" id="PTHR13952">
    <property type="entry name" value="U1 SMALL NUCLEAR RIBONUCLEOPROTEIN 70 KD"/>
    <property type="match status" value="1"/>
</dbReference>
<dbReference type="SUPFAM" id="SSF54928">
    <property type="entry name" value="RNA-binding domain, RBD"/>
    <property type="match status" value="1"/>
</dbReference>
<keyword evidence="7" id="KW-1185">Reference proteome</keyword>
<dbReference type="PROSITE" id="PS50102">
    <property type="entry name" value="RRM"/>
    <property type="match status" value="1"/>
</dbReference>
<feature type="region of interest" description="Disordered" evidence="4">
    <location>
        <begin position="249"/>
        <end position="374"/>
    </location>
</feature>
<reference evidence="6 7" key="1">
    <citation type="submission" date="2011-02" db="EMBL/GenBank/DDBJ databases">
        <title>The Genome Sequence of Mortierella verticillata NRRL 6337.</title>
        <authorList>
            <consortium name="The Broad Institute Genome Sequencing Platform"/>
            <person name="Russ C."/>
            <person name="Cuomo C."/>
            <person name="Burger G."/>
            <person name="Gray M.W."/>
            <person name="Holland P.W.H."/>
            <person name="King N."/>
            <person name="Lang F.B.F."/>
            <person name="Roger A.J."/>
            <person name="Ruiz-Trillo I."/>
            <person name="Young S.K."/>
            <person name="Zeng Q."/>
            <person name="Gargeya S."/>
            <person name="Alvarado L."/>
            <person name="Berlin A."/>
            <person name="Chapman S.B."/>
            <person name="Chen Z."/>
            <person name="Freedman E."/>
            <person name="Gellesch M."/>
            <person name="Goldberg J."/>
            <person name="Griggs A."/>
            <person name="Gujja S."/>
            <person name="Heilman E."/>
            <person name="Heiman D."/>
            <person name="Howarth C."/>
            <person name="Mehta T."/>
            <person name="Neiman D."/>
            <person name="Pearson M."/>
            <person name="Roberts A."/>
            <person name="Saif S."/>
            <person name="Shea T."/>
            <person name="Shenoy N."/>
            <person name="Sisk P."/>
            <person name="Stolte C."/>
            <person name="Sykes S."/>
            <person name="White J."/>
            <person name="Yandava C."/>
            <person name="Haas B."/>
            <person name="Nusbaum C."/>
            <person name="Birren B."/>
        </authorList>
    </citation>
    <scope>NUCLEOTIDE SEQUENCE [LARGE SCALE GENOMIC DNA]</scope>
    <source>
        <strain evidence="6 7">NRRL 6337</strain>
    </source>
</reference>
<dbReference type="EMBL" id="KN042432">
    <property type="protein sequence ID" value="KFH62361.1"/>
    <property type="molecule type" value="Genomic_DNA"/>
</dbReference>
<protein>
    <recommendedName>
        <fullName evidence="5">RRM domain-containing protein</fullName>
    </recommendedName>
</protein>
<gene>
    <name evidence="6" type="ORF">MVEG_11571</name>
</gene>
<dbReference type="GO" id="GO:0000398">
    <property type="term" value="P:mRNA splicing, via spliceosome"/>
    <property type="evidence" value="ECO:0007669"/>
    <property type="project" value="TreeGrafter"/>
</dbReference>
<evidence type="ECO:0000256" key="4">
    <source>
        <dbReference type="SAM" id="MobiDB-lite"/>
    </source>
</evidence>
<dbReference type="GO" id="GO:0017069">
    <property type="term" value="F:snRNA binding"/>
    <property type="evidence" value="ECO:0007669"/>
    <property type="project" value="TreeGrafter"/>
</dbReference>
<dbReference type="SMART" id="SM00360">
    <property type="entry name" value="RRM"/>
    <property type="match status" value="1"/>
</dbReference>
<dbReference type="InterPro" id="IPR000504">
    <property type="entry name" value="RRM_dom"/>
</dbReference>
<dbReference type="GO" id="GO:0071011">
    <property type="term" value="C:precatalytic spliceosome"/>
    <property type="evidence" value="ECO:0007669"/>
    <property type="project" value="TreeGrafter"/>
</dbReference>